<evidence type="ECO:0000313" key="1">
    <source>
        <dbReference type="EMBL" id="KAH6941424.1"/>
    </source>
</evidence>
<accession>A0ACB7T975</accession>
<evidence type="ECO:0000313" key="2">
    <source>
        <dbReference type="Proteomes" id="UP000821845"/>
    </source>
</evidence>
<comment type="caution">
    <text evidence="1">The sequence shown here is derived from an EMBL/GenBank/DDBJ whole genome shotgun (WGS) entry which is preliminary data.</text>
</comment>
<organism evidence="1 2">
    <name type="scientific">Hyalomma asiaticum</name>
    <name type="common">Tick</name>
    <dbReference type="NCBI Taxonomy" id="266040"/>
    <lineage>
        <taxon>Eukaryota</taxon>
        <taxon>Metazoa</taxon>
        <taxon>Ecdysozoa</taxon>
        <taxon>Arthropoda</taxon>
        <taxon>Chelicerata</taxon>
        <taxon>Arachnida</taxon>
        <taxon>Acari</taxon>
        <taxon>Parasitiformes</taxon>
        <taxon>Ixodida</taxon>
        <taxon>Ixodoidea</taxon>
        <taxon>Ixodidae</taxon>
        <taxon>Hyalomminae</taxon>
        <taxon>Hyalomma</taxon>
    </lineage>
</organism>
<keyword evidence="2" id="KW-1185">Reference proteome</keyword>
<dbReference type="Proteomes" id="UP000821845">
    <property type="component" value="Chromosome 11"/>
</dbReference>
<proteinExistence type="predicted"/>
<protein>
    <submittedName>
        <fullName evidence="1">Uncharacterized protein</fullName>
    </submittedName>
</protein>
<dbReference type="EMBL" id="CM023491">
    <property type="protein sequence ID" value="KAH6941424.1"/>
    <property type="molecule type" value="Genomic_DNA"/>
</dbReference>
<sequence>MRRPTPNMSKAADGTTEAPSDLPDDTNAMHTDRTEVQNAAATWRYDASSGRTIERESVWITRGRKGKRDAGGKTTQEATPTKEETSTQQSQPQRRKPTMPPLPFDDYKVVYRPQAGLELAKWNNIAIVHAIGKASGFAQQDFSEKVCVQVQRLENLIIASTAEWEDAKKLESITSIQLGGTLFTIKSNTRTPDDVSRGVISGLLPGTSEEELKAGLRAPARYTVLHARMLGQSSTAVIFFQGPHVPYYVRFHSLDFRCRPYRKSVQYCKTCGNTGHRQDVCPRPLPGFCSKCGKTNQPPDHMCKPACKLCGEEHETASKDCKKRLKPNPPPFHIRQQRMDRIKARDCRWSLADEEFPELTSQTTNLHSSADGAPTRGRSRSALRPRSRSRSRSRSCSPKRVSYANVASGSSGSETTSRSTFLSPENEALRVLQDKATASCAHCRQRPCLLEQGWVPLPRRASMPAASNSGKRKRAYRRIWRALERAGFWREDEYRRQKPEAPGPQPLGTLALHSQREVMPACIVERVRELLPNPPGVTYSVGGFNVKHVKPWKPEISCQLVELYQSRPSTVSSAAAAECVCDSPKGPMSFCRPPRHQRCGTGGIGKEDGAGGHQDIERYVQLPSVLIMGSPHGTLTELTLQETAIGRQHVTHDPWRDLDLGLDFDMAILTWTLPGGVESFRDTCSVDGKTLLGAVVPGTQSLKFHLRCCSWSSHATAA</sequence>
<name>A0ACB7T975_HYAAI</name>
<reference evidence="1" key="1">
    <citation type="submission" date="2020-05" db="EMBL/GenBank/DDBJ databases">
        <title>Large-scale comparative analyses of tick genomes elucidate their genetic diversity and vector capacities.</title>
        <authorList>
            <person name="Jia N."/>
            <person name="Wang J."/>
            <person name="Shi W."/>
            <person name="Du L."/>
            <person name="Sun Y."/>
            <person name="Zhan W."/>
            <person name="Jiang J."/>
            <person name="Wang Q."/>
            <person name="Zhang B."/>
            <person name="Ji P."/>
            <person name="Sakyi L.B."/>
            <person name="Cui X."/>
            <person name="Yuan T."/>
            <person name="Jiang B."/>
            <person name="Yang W."/>
            <person name="Lam T.T.-Y."/>
            <person name="Chang Q."/>
            <person name="Ding S."/>
            <person name="Wang X."/>
            <person name="Zhu J."/>
            <person name="Ruan X."/>
            <person name="Zhao L."/>
            <person name="Wei J."/>
            <person name="Que T."/>
            <person name="Du C."/>
            <person name="Cheng J."/>
            <person name="Dai P."/>
            <person name="Han X."/>
            <person name="Huang E."/>
            <person name="Gao Y."/>
            <person name="Liu J."/>
            <person name="Shao H."/>
            <person name="Ye R."/>
            <person name="Li L."/>
            <person name="Wei W."/>
            <person name="Wang X."/>
            <person name="Wang C."/>
            <person name="Yang T."/>
            <person name="Huo Q."/>
            <person name="Li W."/>
            <person name="Guo W."/>
            <person name="Chen H."/>
            <person name="Zhou L."/>
            <person name="Ni X."/>
            <person name="Tian J."/>
            <person name="Zhou Y."/>
            <person name="Sheng Y."/>
            <person name="Liu T."/>
            <person name="Pan Y."/>
            <person name="Xia L."/>
            <person name="Li J."/>
            <person name="Zhao F."/>
            <person name="Cao W."/>
        </authorList>
    </citation>
    <scope>NUCLEOTIDE SEQUENCE</scope>
    <source>
        <strain evidence="1">Hyas-2018</strain>
    </source>
</reference>
<gene>
    <name evidence="1" type="ORF">HPB50_017930</name>
</gene>